<feature type="compositionally biased region" description="Polar residues" evidence="1">
    <location>
        <begin position="27"/>
        <end position="48"/>
    </location>
</feature>
<gene>
    <name evidence="2" type="ORF">V8G54_023112</name>
</gene>
<protein>
    <submittedName>
        <fullName evidence="2">Uncharacterized protein</fullName>
    </submittedName>
</protein>
<sequence length="150" mass="17078">MASEKKLVSSWAWMTRHCNCGSEPWRWSSSLRCSRGTSPCFSGDSASPESRRPLRSVPETASTPPSPSSASCGEGGEQTRWAPPQEQTTSPPPAPIRLAPACAAWQSHNMKRIQRETSSRFFFLFLCYMQEEKEKRNRWNHKILRRDSVF</sequence>
<evidence type="ECO:0000313" key="2">
    <source>
        <dbReference type="EMBL" id="WVZ02306.1"/>
    </source>
</evidence>
<dbReference type="AlphaFoldDB" id="A0AAQ3N455"/>
<keyword evidence="3" id="KW-1185">Reference proteome</keyword>
<feature type="compositionally biased region" description="Low complexity" evidence="1">
    <location>
        <begin position="60"/>
        <end position="71"/>
    </location>
</feature>
<dbReference type="EMBL" id="CP144694">
    <property type="protein sequence ID" value="WVZ02306.1"/>
    <property type="molecule type" value="Genomic_DNA"/>
</dbReference>
<proteinExistence type="predicted"/>
<evidence type="ECO:0000256" key="1">
    <source>
        <dbReference type="SAM" id="MobiDB-lite"/>
    </source>
</evidence>
<evidence type="ECO:0000313" key="3">
    <source>
        <dbReference type="Proteomes" id="UP001374535"/>
    </source>
</evidence>
<reference evidence="2 3" key="1">
    <citation type="journal article" date="2023" name="Life. Sci Alliance">
        <title>Evolutionary insights into 3D genome organization and epigenetic landscape of Vigna mungo.</title>
        <authorList>
            <person name="Junaid A."/>
            <person name="Singh B."/>
            <person name="Bhatia S."/>
        </authorList>
    </citation>
    <scope>NUCLEOTIDE SEQUENCE [LARGE SCALE GENOMIC DNA]</scope>
    <source>
        <strain evidence="2">Urdbean</strain>
    </source>
</reference>
<organism evidence="2 3">
    <name type="scientific">Vigna mungo</name>
    <name type="common">Black gram</name>
    <name type="synonym">Phaseolus mungo</name>
    <dbReference type="NCBI Taxonomy" id="3915"/>
    <lineage>
        <taxon>Eukaryota</taxon>
        <taxon>Viridiplantae</taxon>
        <taxon>Streptophyta</taxon>
        <taxon>Embryophyta</taxon>
        <taxon>Tracheophyta</taxon>
        <taxon>Spermatophyta</taxon>
        <taxon>Magnoliopsida</taxon>
        <taxon>eudicotyledons</taxon>
        <taxon>Gunneridae</taxon>
        <taxon>Pentapetalae</taxon>
        <taxon>rosids</taxon>
        <taxon>fabids</taxon>
        <taxon>Fabales</taxon>
        <taxon>Fabaceae</taxon>
        <taxon>Papilionoideae</taxon>
        <taxon>50 kb inversion clade</taxon>
        <taxon>NPAAA clade</taxon>
        <taxon>indigoferoid/millettioid clade</taxon>
        <taxon>Phaseoleae</taxon>
        <taxon>Vigna</taxon>
    </lineage>
</organism>
<name>A0AAQ3N455_VIGMU</name>
<dbReference type="Proteomes" id="UP001374535">
    <property type="component" value="Chromosome 7"/>
</dbReference>
<feature type="region of interest" description="Disordered" evidence="1">
    <location>
        <begin position="24"/>
        <end position="98"/>
    </location>
</feature>
<accession>A0AAQ3N455</accession>